<dbReference type="PATRIC" id="fig|993517.3.peg.6371"/>
<evidence type="ECO:0000313" key="2">
    <source>
        <dbReference type="Proteomes" id="UP000007993"/>
    </source>
</evidence>
<evidence type="ECO:0000313" key="1">
    <source>
        <dbReference type="EMBL" id="EKJ98821.1"/>
    </source>
</evidence>
<sequence length="63" mass="7118">MHLMRYGQQLSAASHGQLVLWCSAAPDFCLSKATALRSTNRFAYLTIHPDLQRFSPRTPTQLL</sequence>
<dbReference type="Proteomes" id="UP000007993">
    <property type="component" value="Unassembled WGS sequence"/>
</dbReference>
<protein>
    <submittedName>
        <fullName evidence="1">Uncharacterized protein</fullName>
    </submittedName>
</protein>
<gene>
    <name evidence="1" type="ORF">RBSH_05879</name>
</gene>
<organism evidence="1 2">
    <name type="scientific">Rhodopirellula baltica SH28</name>
    <dbReference type="NCBI Taxonomy" id="993517"/>
    <lineage>
        <taxon>Bacteria</taxon>
        <taxon>Pseudomonadati</taxon>
        <taxon>Planctomycetota</taxon>
        <taxon>Planctomycetia</taxon>
        <taxon>Pirellulales</taxon>
        <taxon>Pirellulaceae</taxon>
        <taxon>Rhodopirellula</taxon>
    </lineage>
</organism>
<dbReference type="EMBL" id="AMCW01000168">
    <property type="protein sequence ID" value="EKJ98821.1"/>
    <property type="molecule type" value="Genomic_DNA"/>
</dbReference>
<dbReference type="AlphaFoldDB" id="K5CXK9"/>
<accession>K5CXK9</accession>
<proteinExistence type="predicted"/>
<comment type="caution">
    <text evidence="1">The sequence shown here is derived from an EMBL/GenBank/DDBJ whole genome shotgun (WGS) entry which is preliminary data.</text>
</comment>
<reference evidence="1 2" key="1">
    <citation type="journal article" date="2013" name="Mar. Genomics">
        <title>Expression of sulfatases in Rhodopirellula baltica and the diversity of sulfatases in the genus Rhodopirellula.</title>
        <authorList>
            <person name="Wegner C.E."/>
            <person name="Richter-Heitmann T."/>
            <person name="Klindworth A."/>
            <person name="Klockow C."/>
            <person name="Richter M."/>
            <person name="Achstetter T."/>
            <person name="Glockner F.O."/>
            <person name="Harder J."/>
        </authorList>
    </citation>
    <scope>NUCLEOTIDE SEQUENCE [LARGE SCALE GENOMIC DNA]</scope>
    <source>
        <strain evidence="1 2">SH28</strain>
    </source>
</reference>
<name>K5CXK9_RHOBT</name>